<feature type="transmembrane region" description="Helical" evidence="1">
    <location>
        <begin position="53"/>
        <end position="73"/>
    </location>
</feature>
<sequence length="137" mass="15939">MINLYRIGIRYFLIMLLMLFVTGIWLLLLHASFSLESFTNYYVEKSILGLLEVTTPHLFSMGIVIFILTHFLSLNKKNSPFESKLTLTLFSIMLISNFSSFLITQETTYLIWIKIISTFLFLLLSLLSMSLVLLRLK</sequence>
<keyword evidence="1" id="KW-0472">Membrane</keyword>
<feature type="transmembrane region" description="Helical" evidence="1">
    <location>
        <begin position="12"/>
        <end position="33"/>
    </location>
</feature>
<feature type="transmembrane region" description="Helical" evidence="1">
    <location>
        <begin position="85"/>
        <end position="103"/>
    </location>
</feature>
<gene>
    <name evidence="2" type="ORF">HELGO_WM16825</name>
</gene>
<name>A0A6S6TGM5_9BACT</name>
<reference evidence="2" key="1">
    <citation type="submission" date="2020-01" db="EMBL/GenBank/DDBJ databases">
        <authorList>
            <person name="Meier V. D."/>
            <person name="Meier V D."/>
        </authorList>
    </citation>
    <scope>NUCLEOTIDE SEQUENCE</scope>
    <source>
        <strain evidence="2">HLG_WM_MAG_02</strain>
    </source>
</reference>
<protein>
    <submittedName>
        <fullName evidence="2">Uncharacterized protein</fullName>
    </submittedName>
</protein>
<keyword evidence="1" id="KW-1133">Transmembrane helix</keyword>
<accession>A0A6S6TGM5</accession>
<evidence type="ECO:0000313" key="2">
    <source>
        <dbReference type="EMBL" id="CAA6814512.1"/>
    </source>
</evidence>
<dbReference type="EMBL" id="CACVAZ010000092">
    <property type="protein sequence ID" value="CAA6814512.1"/>
    <property type="molecule type" value="Genomic_DNA"/>
</dbReference>
<organism evidence="2">
    <name type="scientific">uncultured Sulfurovum sp</name>
    <dbReference type="NCBI Taxonomy" id="269237"/>
    <lineage>
        <taxon>Bacteria</taxon>
        <taxon>Pseudomonadati</taxon>
        <taxon>Campylobacterota</taxon>
        <taxon>Epsilonproteobacteria</taxon>
        <taxon>Campylobacterales</taxon>
        <taxon>Sulfurovaceae</taxon>
        <taxon>Sulfurovum</taxon>
        <taxon>environmental samples</taxon>
    </lineage>
</organism>
<feature type="transmembrane region" description="Helical" evidence="1">
    <location>
        <begin position="109"/>
        <end position="134"/>
    </location>
</feature>
<keyword evidence="1" id="KW-0812">Transmembrane</keyword>
<dbReference type="AlphaFoldDB" id="A0A6S6TGM5"/>
<evidence type="ECO:0000256" key="1">
    <source>
        <dbReference type="SAM" id="Phobius"/>
    </source>
</evidence>
<proteinExistence type="predicted"/>